<evidence type="ECO:0000313" key="2">
    <source>
        <dbReference type="EMBL" id="MBE6266770.1"/>
    </source>
</evidence>
<dbReference type="EMBL" id="SUYD01000012">
    <property type="protein sequence ID" value="MBE6266770.1"/>
    <property type="molecule type" value="Genomic_DNA"/>
</dbReference>
<protein>
    <submittedName>
        <fullName evidence="2">Uncharacterized protein</fullName>
    </submittedName>
</protein>
<accession>A0A928BVJ7</accession>
<dbReference type="AlphaFoldDB" id="A0A928BVJ7"/>
<feature type="coiled-coil region" evidence="1">
    <location>
        <begin position="16"/>
        <end position="77"/>
    </location>
</feature>
<reference evidence="2" key="1">
    <citation type="submission" date="2019-04" db="EMBL/GenBank/DDBJ databases">
        <title>Evolution of Biomass-Degrading Anaerobic Consortia Revealed by Metagenomics.</title>
        <authorList>
            <person name="Peng X."/>
        </authorList>
    </citation>
    <scope>NUCLEOTIDE SEQUENCE</scope>
    <source>
        <strain evidence="2">SIG141</strain>
    </source>
</reference>
<name>A0A928BVJ7_XYLRU</name>
<comment type="caution">
    <text evidence="2">The sequence shown here is derived from an EMBL/GenBank/DDBJ whole genome shotgun (WGS) entry which is preliminary data.</text>
</comment>
<keyword evidence="1" id="KW-0175">Coiled coil</keyword>
<organism evidence="2 3">
    <name type="scientific">Xylanibacter ruminicola</name>
    <name type="common">Prevotella ruminicola</name>
    <dbReference type="NCBI Taxonomy" id="839"/>
    <lineage>
        <taxon>Bacteria</taxon>
        <taxon>Pseudomonadati</taxon>
        <taxon>Bacteroidota</taxon>
        <taxon>Bacteroidia</taxon>
        <taxon>Bacteroidales</taxon>
        <taxon>Prevotellaceae</taxon>
        <taxon>Xylanibacter</taxon>
    </lineage>
</organism>
<gene>
    <name evidence="2" type="ORF">E7102_09925</name>
</gene>
<dbReference type="Proteomes" id="UP000763088">
    <property type="component" value="Unassembled WGS sequence"/>
</dbReference>
<sequence length="171" mass="19646">METNLEELKDWQDGARRMLDREIEQMKEELEQKTNLLRLMDVMSELLASIDRLNSELLEERAQRQAAEVKLSELNKLSVGVARKSPQDDILKAMRGYLKISKRKNLAKREAAKMVFTELFTSAQVAFPEDIMESLSHLDDEQTEPRVVNVAGNYNDVHDNDSVGINEKKVV</sequence>
<evidence type="ECO:0000256" key="1">
    <source>
        <dbReference type="SAM" id="Coils"/>
    </source>
</evidence>
<proteinExistence type="predicted"/>
<evidence type="ECO:0000313" key="3">
    <source>
        <dbReference type="Proteomes" id="UP000763088"/>
    </source>
</evidence>